<protein>
    <submittedName>
        <fullName evidence="1">Uncharacterized protein</fullName>
    </submittedName>
</protein>
<comment type="caution">
    <text evidence="1">The sequence shown here is derived from an EMBL/GenBank/DDBJ whole genome shotgun (WGS) entry which is preliminary data.</text>
</comment>
<dbReference type="RefSeq" id="WP_017041250.1">
    <property type="nucleotide sequence ID" value="NZ_AJYQ02000002.1"/>
</dbReference>
<organism evidence="1 2">
    <name type="scientific">Vibrio genomosp. F10 str. ZF-129</name>
    <dbReference type="NCBI Taxonomy" id="1187848"/>
    <lineage>
        <taxon>Bacteria</taxon>
        <taxon>Pseudomonadati</taxon>
        <taxon>Pseudomonadota</taxon>
        <taxon>Gammaproteobacteria</taxon>
        <taxon>Vibrionales</taxon>
        <taxon>Vibrionaceae</taxon>
        <taxon>Vibrio</taxon>
    </lineage>
</organism>
<sequence>MEVISSYNSKENKNTSISVSYEAEDALGFVSIQTVLGNGEFVRKEKFIGNARELKALSLLIQAAIELLTPDKPNVNHDQASILGKIDPFYDDVVDDEFPYIEVGEFLSGLVRIELKYDDPEIDNDFYTSNEINGVFIDLNVGEATHFIHYLHIAIPILRKNEDN</sequence>
<dbReference type="Proteomes" id="UP000094741">
    <property type="component" value="Unassembled WGS sequence"/>
</dbReference>
<proteinExistence type="predicted"/>
<dbReference type="AlphaFoldDB" id="A0A1E5BKA1"/>
<evidence type="ECO:0000313" key="1">
    <source>
        <dbReference type="EMBL" id="OEE38256.1"/>
    </source>
</evidence>
<reference evidence="1 2" key="1">
    <citation type="journal article" date="2012" name="Science">
        <title>Ecological populations of bacteria act as socially cohesive units of antibiotic production and resistance.</title>
        <authorList>
            <person name="Cordero O.X."/>
            <person name="Wildschutte H."/>
            <person name="Kirkup B."/>
            <person name="Proehl S."/>
            <person name="Ngo L."/>
            <person name="Hussain F."/>
            <person name="Le Roux F."/>
            <person name="Mincer T."/>
            <person name="Polz M.F."/>
        </authorList>
    </citation>
    <scope>NUCLEOTIDE SEQUENCE [LARGE SCALE GENOMIC DNA]</scope>
    <source>
        <strain evidence="1 2">ZF-129</strain>
    </source>
</reference>
<name>A0A1E5BKA1_9VIBR</name>
<accession>A0A1E5BKA1</accession>
<evidence type="ECO:0000313" key="2">
    <source>
        <dbReference type="Proteomes" id="UP000094741"/>
    </source>
</evidence>
<dbReference type="EMBL" id="AJYQ02000002">
    <property type="protein sequence ID" value="OEE38256.1"/>
    <property type="molecule type" value="Genomic_DNA"/>
</dbReference>
<dbReference type="STRING" id="1187848.A1QO_02445"/>
<gene>
    <name evidence="1" type="ORF">A1QO_02445</name>
</gene>